<evidence type="ECO:0000313" key="2">
    <source>
        <dbReference type="EMBL" id="TNN32913.1"/>
    </source>
</evidence>
<dbReference type="EMBL" id="SRLO01002440">
    <property type="protein sequence ID" value="TNN32913.1"/>
    <property type="molecule type" value="Genomic_DNA"/>
</dbReference>
<organism evidence="2 3">
    <name type="scientific">Liparis tanakae</name>
    <name type="common">Tanaka's snailfish</name>
    <dbReference type="NCBI Taxonomy" id="230148"/>
    <lineage>
        <taxon>Eukaryota</taxon>
        <taxon>Metazoa</taxon>
        <taxon>Chordata</taxon>
        <taxon>Craniata</taxon>
        <taxon>Vertebrata</taxon>
        <taxon>Euteleostomi</taxon>
        <taxon>Actinopterygii</taxon>
        <taxon>Neopterygii</taxon>
        <taxon>Teleostei</taxon>
        <taxon>Neoteleostei</taxon>
        <taxon>Acanthomorphata</taxon>
        <taxon>Eupercaria</taxon>
        <taxon>Perciformes</taxon>
        <taxon>Cottioidei</taxon>
        <taxon>Cottales</taxon>
        <taxon>Liparidae</taxon>
        <taxon>Liparis</taxon>
    </lineage>
</organism>
<dbReference type="AlphaFoldDB" id="A0A4Z2EVU3"/>
<feature type="compositionally biased region" description="Low complexity" evidence="1">
    <location>
        <begin position="1"/>
        <end position="19"/>
    </location>
</feature>
<sequence>MPSAVRRAYAGGSHGAAAHRGLRRGVPGMLMRSLCRAALPRAPLYSAGLWACQRRQGARHEKQEHAAAAALHEVSSRRSEEEGGDIHLLIAPAV</sequence>
<reference evidence="2 3" key="1">
    <citation type="submission" date="2019-03" db="EMBL/GenBank/DDBJ databases">
        <title>First draft genome of Liparis tanakae, snailfish: a comprehensive survey of snailfish specific genes.</title>
        <authorList>
            <person name="Kim W."/>
            <person name="Song I."/>
            <person name="Jeong J.-H."/>
            <person name="Kim D."/>
            <person name="Kim S."/>
            <person name="Ryu S."/>
            <person name="Song J.Y."/>
            <person name="Lee S.K."/>
        </authorList>
    </citation>
    <scope>NUCLEOTIDE SEQUENCE [LARGE SCALE GENOMIC DNA]</scope>
    <source>
        <tissue evidence="2">Muscle</tissue>
    </source>
</reference>
<feature type="region of interest" description="Disordered" evidence="1">
    <location>
        <begin position="1"/>
        <end position="20"/>
    </location>
</feature>
<dbReference type="Proteomes" id="UP000314294">
    <property type="component" value="Unassembled WGS sequence"/>
</dbReference>
<gene>
    <name evidence="2" type="ORF">EYF80_056924</name>
</gene>
<proteinExistence type="predicted"/>
<keyword evidence="3" id="KW-1185">Reference proteome</keyword>
<evidence type="ECO:0000256" key="1">
    <source>
        <dbReference type="SAM" id="MobiDB-lite"/>
    </source>
</evidence>
<name>A0A4Z2EVU3_9TELE</name>
<protein>
    <submittedName>
        <fullName evidence="2">Uncharacterized protein</fullName>
    </submittedName>
</protein>
<evidence type="ECO:0000313" key="3">
    <source>
        <dbReference type="Proteomes" id="UP000314294"/>
    </source>
</evidence>
<accession>A0A4Z2EVU3</accession>
<comment type="caution">
    <text evidence="2">The sequence shown here is derived from an EMBL/GenBank/DDBJ whole genome shotgun (WGS) entry which is preliminary data.</text>
</comment>